<organism evidence="1 2">
    <name type="scientific">Epilithonimonas mollis</name>
    <dbReference type="NCBI Taxonomy" id="216903"/>
    <lineage>
        <taxon>Bacteria</taxon>
        <taxon>Pseudomonadati</taxon>
        <taxon>Bacteroidota</taxon>
        <taxon>Flavobacteriia</taxon>
        <taxon>Flavobacteriales</taxon>
        <taxon>Weeksellaceae</taxon>
        <taxon>Chryseobacterium group</taxon>
        <taxon>Epilithonimonas</taxon>
    </lineage>
</organism>
<proteinExistence type="predicted"/>
<keyword evidence="2" id="KW-1185">Reference proteome</keyword>
<dbReference type="Proteomes" id="UP000184498">
    <property type="component" value="Unassembled WGS sequence"/>
</dbReference>
<accession>A0A1M6UM75</accession>
<dbReference type="EMBL" id="FRAM01000005">
    <property type="protein sequence ID" value="SHK70322.1"/>
    <property type="molecule type" value="Genomic_DNA"/>
</dbReference>
<evidence type="ECO:0000313" key="2">
    <source>
        <dbReference type="Proteomes" id="UP000184498"/>
    </source>
</evidence>
<evidence type="ECO:0000313" key="1">
    <source>
        <dbReference type="EMBL" id="SHK70322.1"/>
    </source>
</evidence>
<gene>
    <name evidence="1" type="ORF">SAMN05444371_3387</name>
</gene>
<dbReference type="STRING" id="216903.SAMN05444371_3387"/>
<sequence length="69" mass="7828">MVGQTEAFIVITYHSLRGSLMLSIRHLNSLACNVGSFFKIRGIRILNIIKNRIYKRGTVEARPIGVIDR</sequence>
<name>A0A1M6UM75_9FLAO</name>
<reference evidence="2" key="1">
    <citation type="submission" date="2016-11" db="EMBL/GenBank/DDBJ databases">
        <authorList>
            <person name="Varghese N."/>
            <person name="Submissions S."/>
        </authorList>
    </citation>
    <scope>NUCLEOTIDE SEQUENCE [LARGE SCALE GENOMIC DNA]</scope>
    <source>
        <strain evidence="2">DSM 18016</strain>
    </source>
</reference>
<protein>
    <submittedName>
        <fullName evidence="1">Uncharacterized protein</fullName>
    </submittedName>
</protein>
<dbReference type="AlphaFoldDB" id="A0A1M6UM75"/>